<proteinExistence type="predicted"/>
<dbReference type="OrthoDB" id="1524783at2"/>
<evidence type="ECO:0000256" key="1">
    <source>
        <dbReference type="SAM" id="MobiDB-lite"/>
    </source>
</evidence>
<accession>A0A387BM12</accession>
<dbReference type="EMBL" id="CP032624">
    <property type="protein sequence ID" value="AYG02239.1"/>
    <property type="molecule type" value="Genomic_DNA"/>
</dbReference>
<dbReference type="KEGG" id="gry:D7I44_00955"/>
<gene>
    <name evidence="2" type="ORF">D7I44_00955</name>
</gene>
<reference evidence="2 3" key="1">
    <citation type="submission" date="2018-09" db="EMBL/GenBank/DDBJ databases">
        <title>Genome sequencing of strain 2DFW10M-5.</title>
        <authorList>
            <person name="Heo J."/>
            <person name="Kim S.-J."/>
            <person name="Kwon S.-W."/>
        </authorList>
    </citation>
    <scope>NUCLEOTIDE SEQUENCE [LARGE SCALE GENOMIC DNA]</scope>
    <source>
        <strain evidence="2 3">2DFW10M-5</strain>
    </source>
</reference>
<evidence type="ECO:0000313" key="2">
    <source>
        <dbReference type="EMBL" id="AYG02239.1"/>
    </source>
</evidence>
<protein>
    <submittedName>
        <fullName evidence="2">Uncharacterized protein</fullName>
    </submittedName>
</protein>
<name>A0A387BM12_9MICO</name>
<dbReference type="AlphaFoldDB" id="A0A387BM12"/>
<keyword evidence="3" id="KW-1185">Reference proteome</keyword>
<dbReference type="RefSeq" id="WP_120787773.1">
    <property type="nucleotide sequence ID" value="NZ_CP032624.1"/>
</dbReference>
<dbReference type="Proteomes" id="UP000275069">
    <property type="component" value="Chromosome"/>
</dbReference>
<evidence type="ECO:0000313" key="3">
    <source>
        <dbReference type="Proteomes" id="UP000275069"/>
    </source>
</evidence>
<feature type="region of interest" description="Disordered" evidence="1">
    <location>
        <begin position="1"/>
        <end position="21"/>
    </location>
</feature>
<sequence>MGLLSRLRKGQEPAASAPPTAHETGHVKLMIIFGIPLTDPAEEQSTPPGMIVRGDWKRIVTMRPDEYGYPYGVIPRRIMLWLARRARETGSPVIELGATPQDFVAELGLPSAAVSDVLWQAQRLFGASITLGDATVGKRTPTAITMRVAESFRFWDGQAGQVTLADHLFRSITEHQAPLDWEAVRNGDLSAMAIDVYGWLSLWVQYNTSVDSERLGWGRLHELFGHRLPMPEFEMMFADAANQAAPLVSAATLEALPDGALVRRRMHAAT</sequence>
<organism evidence="2 3">
    <name type="scientific">Gryllotalpicola protaetiae</name>
    <dbReference type="NCBI Taxonomy" id="2419771"/>
    <lineage>
        <taxon>Bacteria</taxon>
        <taxon>Bacillati</taxon>
        <taxon>Actinomycetota</taxon>
        <taxon>Actinomycetes</taxon>
        <taxon>Micrococcales</taxon>
        <taxon>Microbacteriaceae</taxon>
        <taxon>Gryllotalpicola</taxon>
    </lineage>
</organism>